<protein>
    <submittedName>
        <fullName evidence="7">Protein lifeguard 1</fullName>
    </submittedName>
</protein>
<comment type="caution">
    <text evidence="7">The sequence shown here is derived from an EMBL/GenBank/DDBJ whole genome shotgun (WGS) entry which is preliminary data.</text>
</comment>
<sequence length="322" mass="36703">MEKEPKENDNKQKGEETKEDNQKQKRIEVESQPDTLQQGQQQYVPQYQPPSPPQQQWVPPYGYQGASQMPFQPQYSQSPQNQAGYQPTLPYSQVVYVHSLQPCPSPIQPGRPKDQRWRSDSIPGLTSFSDAHIRKVFVRKVYLILTIQMLFTLGILSIFIFEPHVREFVRDNTFVRYIFLAIFIGIYLGLACSGSMSYFETTAVFITIGITTGVCIAVILFSFHTKFDFTTCGGMLCILLLILLLFGIIAIFVREQIMTMIYAAFGAIVFVLYLAYDTQMLMGGKTVEINPEEYIFAAIHIYIDVIYIFLFLLMLVGGASND</sequence>
<evidence type="ECO:0000313" key="7">
    <source>
        <dbReference type="EMBL" id="GFS47613.1"/>
    </source>
</evidence>
<dbReference type="GO" id="GO:0005783">
    <property type="term" value="C:endoplasmic reticulum"/>
    <property type="evidence" value="ECO:0007669"/>
    <property type="project" value="TreeGrafter"/>
</dbReference>
<comment type="similarity">
    <text evidence="5">Belongs to the BI1 family.</text>
</comment>
<organism evidence="7 8">
    <name type="scientific">Nephila pilipes</name>
    <name type="common">Giant wood spider</name>
    <name type="synonym">Nephila maculata</name>
    <dbReference type="NCBI Taxonomy" id="299642"/>
    <lineage>
        <taxon>Eukaryota</taxon>
        <taxon>Metazoa</taxon>
        <taxon>Ecdysozoa</taxon>
        <taxon>Arthropoda</taxon>
        <taxon>Chelicerata</taxon>
        <taxon>Arachnida</taxon>
        <taxon>Araneae</taxon>
        <taxon>Araneomorphae</taxon>
        <taxon>Entelegynae</taxon>
        <taxon>Araneoidea</taxon>
        <taxon>Nephilidae</taxon>
        <taxon>Nephila</taxon>
    </lineage>
</organism>
<feature type="transmembrane region" description="Helical" evidence="5">
    <location>
        <begin position="173"/>
        <end position="190"/>
    </location>
</feature>
<evidence type="ECO:0000256" key="6">
    <source>
        <dbReference type="SAM" id="MobiDB-lite"/>
    </source>
</evidence>
<dbReference type="Pfam" id="PF01027">
    <property type="entry name" value="Bax1-I"/>
    <property type="match status" value="1"/>
</dbReference>
<feature type="transmembrane region" description="Helical" evidence="5">
    <location>
        <begin position="260"/>
        <end position="276"/>
    </location>
</feature>
<dbReference type="CDD" id="cd10428">
    <property type="entry name" value="LFG_like"/>
    <property type="match status" value="1"/>
</dbReference>
<keyword evidence="8" id="KW-1185">Reference proteome</keyword>
<evidence type="ECO:0000313" key="8">
    <source>
        <dbReference type="Proteomes" id="UP000887013"/>
    </source>
</evidence>
<feature type="transmembrane region" description="Helical" evidence="5">
    <location>
        <begin position="233"/>
        <end position="253"/>
    </location>
</feature>
<dbReference type="GO" id="GO:0005794">
    <property type="term" value="C:Golgi apparatus"/>
    <property type="evidence" value="ECO:0007669"/>
    <property type="project" value="TreeGrafter"/>
</dbReference>
<feature type="transmembrane region" description="Helical" evidence="5">
    <location>
        <begin position="296"/>
        <end position="316"/>
    </location>
</feature>
<dbReference type="InterPro" id="IPR006214">
    <property type="entry name" value="Bax_inhibitor_1-related"/>
</dbReference>
<feature type="region of interest" description="Disordered" evidence="6">
    <location>
        <begin position="1"/>
        <end position="63"/>
    </location>
</feature>
<dbReference type="GO" id="GO:0016020">
    <property type="term" value="C:membrane"/>
    <property type="evidence" value="ECO:0007669"/>
    <property type="project" value="UniProtKB-SubCell"/>
</dbReference>
<accession>A0A8X6IJE6</accession>
<keyword evidence="2 5" id="KW-0812">Transmembrane</keyword>
<dbReference type="PANTHER" id="PTHR23291:SF127">
    <property type="entry name" value="PROTEIN LIFEGUARD 1-LIKE"/>
    <property type="match status" value="1"/>
</dbReference>
<evidence type="ECO:0000256" key="4">
    <source>
        <dbReference type="ARBA" id="ARBA00023136"/>
    </source>
</evidence>
<evidence type="ECO:0000256" key="3">
    <source>
        <dbReference type="ARBA" id="ARBA00022989"/>
    </source>
</evidence>
<feature type="compositionally biased region" description="Low complexity" evidence="6">
    <location>
        <begin position="37"/>
        <end position="46"/>
    </location>
</feature>
<feature type="compositionally biased region" description="Basic and acidic residues" evidence="6">
    <location>
        <begin position="1"/>
        <end position="29"/>
    </location>
</feature>
<keyword evidence="3 5" id="KW-1133">Transmembrane helix</keyword>
<dbReference type="GO" id="GO:2001234">
    <property type="term" value="P:negative regulation of apoptotic signaling pathway"/>
    <property type="evidence" value="ECO:0007669"/>
    <property type="project" value="TreeGrafter"/>
</dbReference>
<reference evidence="7" key="1">
    <citation type="submission" date="2020-08" db="EMBL/GenBank/DDBJ databases">
        <title>Multicomponent nature underlies the extraordinary mechanical properties of spider dragline silk.</title>
        <authorList>
            <person name="Kono N."/>
            <person name="Nakamura H."/>
            <person name="Mori M."/>
            <person name="Yoshida Y."/>
            <person name="Ohtoshi R."/>
            <person name="Malay A.D."/>
            <person name="Moran D.A.P."/>
            <person name="Tomita M."/>
            <person name="Numata K."/>
            <person name="Arakawa K."/>
        </authorList>
    </citation>
    <scope>NUCLEOTIDE SEQUENCE</scope>
</reference>
<keyword evidence="4 5" id="KW-0472">Membrane</keyword>
<feature type="transmembrane region" description="Helical" evidence="5">
    <location>
        <begin position="141"/>
        <end position="161"/>
    </location>
</feature>
<dbReference type="Proteomes" id="UP000887013">
    <property type="component" value="Unassembled WGS sequence"/>
</dbReference>
<evidence type="ECO:0000256" key="2">
    <source>
        <dbReference type="ARBA" id="ARBA00022692"/>
    </source>
</evidence>
<evidence type="ECO:0000256" key="1">
    <source>
        <dbReference type="ARBA" id="ARBA00004141"/>
    </source>
</evidence>
<dbReference type="EMBL" id="BMAW01045022">
    <property type="protein sequence ID" value="GFS47613.1"/>
    <property type="molecule type" value="Genomic_DNA"/>
</dbReference>
<comment type="subcellular location">
    <subcellularLocation>
        <location evidence="1">Membrane</location>
        <topology evidence="1">Multi-pass membrane protein</topology>
    </subcellularLocation>
</comment>
<dbReference type="OrthoDB" id="6436478at2759"/>
<dbReference type="PANTHER" id="PTHR23291">
    <property type="entry name" value="BAX INHIBITOR-RELATED"/>
    <property type="match status" value="1"/>
</dbReference>
<feature type="transmembrane region" description="Helical" evidence="5">
    <location>
        <begin position="202"/>
        <end position="221"/>
    </location>
</feature>
<evidence type="ECO:0000256" key="5">
    <source>
        <dbReference type="RuleBase" id="RU004379"/>
    </source>
</evidence>
<dbReference type="AlphaFoldDB" id="A0A8X6IJE6"/>
<name>A0A8X6IJE6_NEPPI</name>
<proteinExistence type="inferred from homology"/>
<gene>
    <name evidence="7" type="primary">GRINA</name>
    <name evidence="7" type="ORF">NPIL_482051</name>
</gene>